<dbReference type="Proteomes" id="UP000053820">
    <property type="component" value="Unassembled WGS sequence"/>
</dbReference>
<keyword evidence="1" id="KW-1133">Transmembrane helix</keyword>
<sequence>MHLISLNIPDLLIPLWRGTFDCDPADDTSTWPWAVLVDDVWEEFGKRIAAITPYLPGCYDRPPRNPAEKINSGYKAWEFTLLLYGLGPMVLYGILPMVYWIHFCKLVRAVRLISQHTITREELTEAAILFVDFIEEFEDLYYQRKPECLHFTRQSIHALSHYANEVVTKGPLICASQWTMERTIGNLVSEIRQPSNLYANLAQRALRRAQHNALLVMAPSLDPDAHKPLFPKWSKEIGGGYALLKAQERYRHHTTTAEGLAISQFLQKHHPHSPDLSLFRADGAYRACRWARLRLSSGITSRSMFSHRENKPNARRGRMAKVSAQASEPLALVSVFGHPRIDLLEESSGTYFACKHLGDNGLAVVKATTINSVVSMIPHLLDGEEYWYMFEKPGMDVADLGGFFEGGEEGEDGDE</sequence>
<keyword evidence="3" id="KW-1185">Reference proteome</keyword>
<dbReference type="AlphaFoldDB" id="A0A0C9W5D4"/>
<accession>A0A0C9W5D4</accession>
<evidence type="ECO:0000313" key="2">
    <source>
        <dbReference type="EMBL" id="KIJ57736.1"/>
    </source>
</evidence>
<dbReference type="EMBL" id="KN840145">
    <property type="protein sequence ID" value="KIJ57736.1"/>
    <property type="molecule type" value="Genomic_DNA"/>
</dbReference>
<name>A0A0C9W5D4_9AGAM</name>
<dbReference type="OrthoDB" id="2669721at2759"/>
<organism evidence="2 3">
    <name type="scientific">Hydnomerulius pinastri MD-312</name>
    <dbReference type="NCBI Taxonomy" id="994086"/>
    <lineage>
        <taxon>Eukaryota</taxon>
        <taxon>Fungi</taxon>
        <taxon>Dikarya</taxon>
        <taxon>Basidiomycota</taxon>
        <taxon>Agaricomycotina</taxon>
        <taxon>Agaricomycetes</taxon>
        <taxon>Agaricomycetidae</taxon>
        <taxon>Boletales</taxon>
        <taxon>Boletales incertae sedis</taxon>
        <taxon>Leucogyrophana</taxon>
    </lineage>
</organism>
<feature type="transmembrane region" description="Helical" evidence="1">
    <location>
        <begin position="81"/>
        <end position="101"/>
    </location>
</feature>
<dbReference type="PANTHER" id="PTHR46579:SF1">
    <property type="entry name" value="F5_8 TYPE C DOMAIN-CONTAINING PROTEIN"/>
    <property type="match status" value="1"/>
</dbReference>
<evidence type="ECO:0000313" key="3">
    <source>
        <dbReference type="Proteomes" id="UP000053820"/>
    </source>
</evidence>
<protein>
    <submittedName>
        <fullName evidence="2">Uncharacterized protein</fullName>
    </submittedName>
</protein>
<evidence type="ECO:0000256" key="1">
    <source>
        <dbReference type="SAM" id="Phobius"/>
    </source>
</evidence>
<keyword evidence="1" id="KW-0472">Membrane</keyword>
<proteinExistence type="predicted"/>
<gene>
    <name evidence="2" type="ORF">HYDPIDRAFT_103912</name>
</gene>
<keyword evidence="1" id="KW-0812">Transmembrane</keyword>
<reference evidence="2 3" key="1">
    <citation type="submission" date="2014-04" db="EMBL/GenBank/DDBJ databases">
        <title>Evolutionary Origins and Diversification of the Mycorrhizal Mutualists.</title>
        <authorList>
            <consortium name="DOE Joint Genome Institute"/>
            <consortium name="Mycorrhizal Genomics Consortium"/>
            <person name="Kohler A."/>
            <person name="Kuo A."/>
            <person name="Nagy L.G."/>
            <person name="Floudas D."/>
            <person name="Copeland A."/>
            <person name="Barry K.W."/>
            <person name="Cichocki N."/>
            <person name="Veneault-Fourrey C."/>
            <person name="LaButti K."/>
            <person name="Lindquist E.A."/>
            <person name="Lipzen A."/>
            <person name="Lundell T."/>
            <person name="Morin E."/>
            <person name="Murat C."/>
            <person name="Riley R."/>
            <person name="Ohm R."/>
            <person name="Sun H."/>
            <person name="Tunlid A."/>
            <person name="Henrissat B."/>
            <person name="Grigoriev I.V."/>
            <person name="Hibbett D.S."/>
            <person name="Martin F."/>
        </authorList>
    </citation>
    <scope>NUCLEOTIDE SEQUENCE [LARGE SCALE GENOMIC DNA]</scope>
    <source>
        <strain evidence="2 3">MD-312</strain>
    </source>
</reference>
<dbReference type="HOGENOM" id="CLU_047287_0_0_1"/>
<dbReference type="PANTHER" id="PTHR46579">
    <property type="entry name" value="F5/8 TYPE C DOMAIN-CONTAINING PROTEIN-RELATED"/>
    <property type="match status" value="1"/>
</dbReference>